<comment type="caution">
    <text evidence="1">The sequence shown here is derived from an EMBL/GenBank/DDBJ whole genome shotgun (WGS) entry which is preliminary data.</text>
</comment>
<dbReference type="Proteomes" id="UP000531216">
    <property type="component" value="Unassembled WGS sequence"/>
</dbReference>
<evidence type="ECO:0000313" key="2">
    <source>
        <dbReference type="Proteomes" id="UP000531216"/>
    </source>
</evidence>
<accession>A0A7W6FW68</accession>
<keyword evidence="2" id="KW-1185">Reference proteome</keyword>
<protein>
    <submittedName>
        <fullName evidence="1">Uncharacterized protein</fullName>
    </submittedName>
</protein>
<sequence>MTDFRVEAHSGRVMLFKMKSAEDERDRHVATMTPGESVALGSGLIELAAIARTQSADKDQARRAQLSYDIADTETKLATLRRELSSMDGGSL</sequence>
<organism evidence="1 2">
    <name type="scientific">Aureimonas phyllosphaerae</name>
    <dbReference type="NCBI Taxonomy" id="1166078"/>
    <lineage>
        <taxon>Bacteria</taxon>
        <taxon>Pseudomonadati</taxon>
        <taxon>Pseudomonadota</taxon>
        <taxon>Alphaproteobacteria</taxon>
        <taxon>Hyphomicrobiales</taxon>
        <taxon>Aurantimonadaceae</taxon>
        <taxon>Aureimonas</taxon>
    </lineage>
</organism>
<dbReference type="EMBL" id="JACIDO010000013">
    <property type="protein sequence ID" value="MBB3937908.1"/>
    <property type="molecule type" value="Genomic_DNA"/>
</dbReference>
<proteinExistence type="predicted"/>
<gene>
    <name evidence="1" type="ORF">GGR05_004077</name>
</gene>
<name>A0A7W6FW68_9HYPH</name>
<evidence type="ECO:0000313" key="1">
    <source>
        <dbReference type="EMBL" id="MBB3937908.1"/>
    </source>
</evidence>
<dbReference type="AlphaFoldDB" id="A0A7W6FW68"/>
<reference evidence="1 2" key="1">
    <citation type="submission" date="2020-08" db="EMBL/GenBank/DDBJ databases">
        <title>Genomic Encyclopedia of Type Strains, Phase IV (KMG-IV): sequencing the most valuable type-strain genomes for metagenomic binning, comparative biology and taxonomic classification.</title>
        <authorList>
            <person name="Goeker M."/>
        </authorList>
    </citation>
    <scope>NUCLEOTIDE SEQUENCE [LARGE SCALE GENOMIC DNA]</scope>
    <source>
        <strain evidence="1 2">DSM 25024</strain>
    </source>
</reference>
<dbReference type="RefSeq" id="WP_090966200.1">
    <property type="nucleotide sequence ID" value="NZ_FOOA01000025.1"/>
</dbReference>